<dbReference type="RefSeq" id="WP_126768314.1">
    <property type="nucleotide sequence ID" value="NZ_PIPJ01000011.1"/>
</dbReference>
<gene>
    <name evidence="1" type="ORF">CWE08_11330</name>
</gene>
<sequence length="183" mass="21063">MAAPLNEDTVLSFWFNELSQEQWFKKDAALDAEIAARFGSTLQEAERCELYRWRRTPEGRLAEIIVLDQFSRNIYRDKPQAFANDALALALAQEAVAHCLDNQLTTAQRAFLYMPYMHSESLVIHNIAIQLFDQPGLENNLDFEVKHRDIIARFGRYPHRNELLGRTSSAEELAFLQQPGSSF</sequence>
<dbReference type="Gene3D" id="1.25.40.10">
    <property type="entry name" value="Tetratricopeptide repeat domain"/>
    <property type="match status" value="1"/>
</dbReference>
<comment type="caution">
    <text evidence="1">The sequence shown here is derived from an EMBL/GenBank/DDBJ whole genome shotgun (WGS) entry which is preliminary data.</text>
</comment>
<accession>A0A432VQP2</accession>
<dbReference type="SUPFAM" id="SSF48452">
    <property type="entry name" value="TPR-like"/>
    <property type="match status" value="1"/>
</dbReference>
<reference evidence="2" key="1">
    <citation type="journal article" date="2018" name="Front. Microbiol.">
        <title>Genome-Based Analysis Reveals the Taxonomy and Diversity of the Family Idiomarinaceae.</title>
        <authorList>
            <person name="Liu Y."/>
            <person name="Lai Q."/>
            <person name="Shao Z."/>
        </authorList>
    </citation>
    <scope>NUCLEOTIDE SEQUENCE [LARGE SCALE GENOMIC DNA]</scope>
    <source>
        <strain evidence="2">GBPy7</strain>
    </source>
</reference>
<keyword evidence="2" id="KW-1185">Reference proteome</keyword>
<organism evidence="1 2">
    <name type="scientific">Aliidiomarina iranensis</name>
    <dbReference type="NCBI Taxonomy" id="1434071"/>
    <lineage>
        <taxon>Bacteria</taxon>
        <taxon>Pseudomonadati</taxon>
        <taxon>Pseudomonadota</taxon>
        <taxon>Gammaproteobacteria</taxon>
        <taxon>Alteromonadales</taxon>
        <taxon>Idiomarinaceae</taxon>
        <taxon>Aliidiomarina</taxon>
    </lineage>
</organism>
<dbReference type="OrthoDB" id="7593450at2"/>
<dbReference type="Gene3D" id="1.20.58.320">
    <property type="entry name" value="TPR-like"/>
    <property type="match status" value="1"/>
</dbReference>
<dbReference type="AlphaFoldDB" id="A0A432VQP2"/>
<evidence type="ECO:0000313" key="1">
    <source>
        <dbReference type="EMBL" id="RUO18528.1"/>
    </source>
</evidence>
<protein>
    <submittedName>
        <fullName evidence="1">DUF924 domain-containing protein</fullName>
    </submittedName>
</protein>
<proteinExistence type="predicted"/>
<evidence type="ECO:0000313" key="2">
    <source>
        <dbReference type="Proteomes" id="UP000288395"/>
    </source>
</evidence>
<dbReference type="InterPro" id="IPR010323">
    <property type="entry name" value="DUF924"/>
</dbReference>
<name>A0A432VQP2_9GAMM</name>
<dbReference type="EMBL" id="PIPJ01000011">
    <property type="protein sequence ID" value="RUO18528.1"/>
    <property type="molecule type" value="Genomic_DNA"/>
</dbReference>
<dbReference type="Pfam" id="PF06041">
    <property type="entry name" value="DUF924"/>
    <property type="match status" value="1"/>
</dbReference>
<dbReference type="InterPro" id="IPR011990">
    <property type="entry name" value="TPR-like_helical_dom_sf"/>
</dbReference>
<dbReference type="Proteomes" id="UP000288395">
    <property type="component" value="Unassembled WGS sequence"/>
</dbReference>